<name>A0ABW0H9U2_9HYPH</name>
<feature type="transmembrane region" description="Helical" evidence="1">
    <location>
        <begin position="33"/>
        <end position="55"/>
    </location>
</feature>
<keyword evidence="3" id="KW-1185">Reference proteome</keyword>
<comment type="caution">
    <text evidence="2">The sequence shown here is derived from an EMBL/GenBank/DDBJ whole genome shotgun (WGS) entry which is preliminary data.</text>
</comment>
<proteinExistence type="predicted"/>
<evidence type="ECO:0000313" key="2">
    <source>
        <dbReference type="EMBL" id="MFC5393118.1"/>
    </source>
</evidence>
<dbReference type="EMBL" id="JBHSLV010000019">
    <property type="protein sequence ID" value="MFC5393118.1"/>
    <property type="molecule type" value="Genomic_DNA"/>
</dbReference>
<protein>
    <submittedName>
        <fullName evidence="2">Uncharacterized protein</fullName>
    </submittedName>
</protein>
<sequence>MIRSAFKLVCICLVPLGGFVAGAMLHFVRDPEVYAFVLLAGTCASLAGAIGFAQLDREEALRHARHLGRVPAIPGREG</sequence>
<evidence type="ECO:0000256" key="1">
    <source>
        <dbReference type="SAM" id="Phobius"/>
    </source>
</evidence>
<dbReference type="RefSeq" id="WP_377008058.1">
    <property type="nucleotide sequence ID" value="NZ_JBHSLV010000019.1"/>
</dbReference>
<organism evidence="2 3">
    <name type="scientific">Bosea vestrisii</name>
    <dbReference type="NCBI Taxonomy" id="151416"/>
    <lineage>
        <taxon>Bacteria</taxon>
        <taxon>Pseudomonadati</taxon>
        <taxon>Pseudomonadota</taxon>
        <taxon>Alphaproteobacteria</taxon>
        <taxon>Hyphomicrobiales</taxon>
        <taxon>Boseaceae</taxon>
        <taxon>Bosea</taxon>
    </lineage>
</organism>
<dbReference type="Proteomes" id="UP001596104">
    <property type="component" value="Unassembled WGS sequence"/>
</dbReference>
<keyword evidence="1" id="KW-0472">Membrane</keyword>
<reference evidence="3" key="1">
    <citation type="journal article" date="2019" name="Int. J. Syst. Evol. Microbiol.">
        <title>The Global Catalogue of Microorganisms (GCM) 10K type strain sequencing project: providing services to taxonomists for standard genome sequencing and annotation.</title>
        <authorList>
            <consortium name="The Broad Institute Genomics Platform"/>
            <consortium name="The Broad Institute Genome Sequencing Center for Infectious Disease"/>
            <person name="Wu L."/>
            <person name="Ma J."/>
        </authorList>
    </citation>
    <scope>NUCLEOTIDE SEQUENCE [LARGE SCALE GENOMIC DNA]</scope>
    <source>
        <strain evidence="3">CGMCC 1.16326</strain>
    </source>
</reference>
<accession>A0ABW0H9U2</accession>
<keyword evidence="1" id="KW-1133">Transmembrane helix</keyword>
<gene>
    <name evidence="2" type="ORF">ACFPPC_10785</name>
</gene>
<keyword evidence="1" id="KW-0812">Transmembrane</keyword>
<evidence type="ECO:0000313" key="3">
    <source>
        <dbReference type="Proteomes" id="UP001596104"/>
    </source>
</evidence>